<evidence type="ECO:0000313" key="2">
    <source>
        <dbReference type="EMBL" id="AUX80163.1"/>
    </source>
</evidence>
<keyword evidence="2" id="KW-0614">Plasmid</keyword>
<dbReference type="InterPro" id="IPR035959">
    <property type="entry name" value="RutC-like_sf"/>
</dbReference>
<dbReference type="InterPro" id="IPR013813">
    <property type="entry name" value="Endoribo_LPSP/chorism_mut-like"/>
</dbReference>
<protein>
    <submittedName>
        <fullName evidence="2">Endoribonuclease L-PSP protein</fullName>
    </submittedName>
</protein>
<sequence length="157" mass="15579">MSATIASKLSALGHRLPGASAPAANYVSTARTGNLLTVSGQISVRDEEVLTGILGTGVSEEAGRIAAEYAAIGVLSQIAAATDGTLAAVRRVVRLGVFIASTPAFTAHSQVANGASDLFVEVFGEAGRHARAAVGVAALPAGAMVEVDALVELGPAA</sequence>
<dbReference type="EMBL" id="CP024310">
    <property type="protein sequence ID" value="AUX80163.1"/>
    <property type="molecule type" value="Genomic_DNA"/>
</dbReference>
<dbReference type="RefSeq" id="WP_037417120.1">
    <property type="nucleotide sequence ID" value="NZ_CP024310.1"/>
</dbReference>
<dbReference type="CDD" id="cd02199">
    <property type="entry name" value="YjgF_YER057c_UK114_like_1"/>
    <property type="match status" value="1"/>
</dbReference>
<dbReference type="Gene3D" id="3.30.1330.40">
    <property type="entry name" value="RutC-like"/>
    <property type="match status" value="1"/>
</dbReference>
<organism evidence="2 3">
    <name type="scientific">Rhizobium fredii</name>
    <name type="common">Sinorhizobium fredii</name>
    <dbReference type="NCBI Taxonomy" id="380"/>
    <lineage>
        <taxon>Bacteria</taxon>
        <taxon>Pseudomonadati</taxon>
        <taxon>Pseudomonadota</taxon>
        <taxon>Alphaproteobacteria</taxon>
        <taxon>Hyphomicrobiales</taxon>
        <taxon>Rhizobiaceae</taxon>
        <taxon>Sinorhizobium/Ensifer group</taxon>
        <taxon>Sinorhizobium</taxon>
    </lineage>
</organism>
<proteinExistence type="predicted"/>
<reference evidence="2 3" key="1">
    <citation type="submission" date="2017-10" db="EMBL/GenBank/DDBJ databases">
        <title>Analysis of the genome sequences of Rhizobium populations associated to common bean (phaseolus vulgaris).</title>
        <authorList>
            <person name="Bustos P."/>
            <person name="Santamaria R.I."/>
            <person name="Miranda-Sanchez F."/>
            <person name="Perez-Carrascal O."/>
            <person name="Juarez S."/>
            <person name="Lozano L."/>
            <person name="Martinez-Flores I."/>
            <person name="Vinuesa P."/>
            <person name="Martinez-Romero E."/>
            <person name="Cevallos M.A."/>
            <person name="Romero D."/>
            <person name="Davila G."/>
            <person name="Gonzalez V."/>
        </authorList>
    </citation>
    <scope>NUCLEOTIDE SEQUENCE [LARGE SCALE GENOMIC DNA]</scope>
    <source>
        <strain evidence="2 3">NXT3</strain>
        <plasmid evidence="3">Plasmid psfrenxt3c</plasmid>
    </source>
</reference>
<accession>A0A2L0HFC2</accession>
<evidence type="ECO:0000259" key="1">
    <source>
        <dbReference type="Pfam" id="PF14588"/>
    </source>
</evidence>
<dbReference type="PANTHER" id="PTHR43760:SF1">
    <property type="entry name" value="ENDORIBONUCLEASE L-PSP_CHORISMATE MUTASE-LIKE DOMAIN-CONTAINING PROTEIN"/>
    <property type="match status" value="1"/>
</dbReference>
<evidence type="ECO:0000313" key="3">
    <source>
        <dbReference type="Proteomes" id="UP000239340"/>
    </source>
</evidence>
<dbReference type="AlphaFoldDB" id="A0A2L0HFC2"/>
<feature type="domain" description="Endoribonuclease L-PSP/chorismate mutase-like" evidence="1">
    <location>
        <begin position="7"/>
        <end position="148"/>
    </location>
</feature>
<dbReference type="PANTHER" id="PTHR43760">
    <property type="entry name" value="ENDORIBONUCLEASE-RELATED"/>
    <property type="match status" value="1"/>
</dbReference>
<name>A0A2L0HFC2_RHIFR</name>
<gene>
    <name evidence="2" type="ORF">NXT3_PC01007</name>
</gene>
<dbReference type="Pfam" id="PF14588">
    <property type="entry name" value="YjgF_endoribonc"/>
    <property type="match status" value="1"/>
</dbReference>
<dbReference type="Proteomes" id="UP000239340">
    <property type="component" value="Plasmid pSfreNXT3c"/>
</dbReference>
<geneLocation type="plasmid" evidence="3">
    <name>psfrenxt3c</name>
</geneLocation>
<dbReference type="SUPFAM" id="SSF55298">
    <property type="entry name" value="YjgF-like"/>
    <property type="match status" value="1"/>
</dbReference>